<dbReference type="EMBL" id="GGEC01079216">
    <property type="protein sequence ID" value="MBX59700.1"/>
    <property type="molecule type" value="Transcribed_RNA"/>
</dbReference>
<feature type="transmembrane region" description="Helical" evidence="1">
    <location>
        <begin position="20"/>
        <end position="47"/>
    </location>
</feature>
<sequence length="81" mass="9432">MLNFRFSFDRLHLLPASSLFLGTGELRICLVIHYISCITYVVVLFHASHKNCQQVKRKRPRFLGLPIVPPQHRLSCFCSFN</sequence>
<accession>A0A2P2PYD6</accession>
<keyword evidence="1" id="KW-0472">Membrane</keyword>
<dbReference type="AlphaFoldDB" id="A0A2P2PYD6"/>
<keyword evidence="1" id="KW-0812">Transmembrane</keyword>
<organism evidence="2">
    <name type="scientific">Rhizophora mucronata</name>
    <name type="common">Asiatic mangrove</name>
    <dbReference type="NCBI Taxonomy" id="61149"/>
    <lineage>
        <taxon>Eukaryota</taxon>
        <taxon>Viridiplantae</taxon>
        <taxon>Streptophyta</taxon>
        <taxon>Embryophyta</taxon>
        <taxon>Tracheophyta</taxon>
        <taxon>Spermatophyta</taxon>
        <taxon>Magnoliopsida</taxon>
        <taxon>eudicotyledons</taxon>
        <taxon>Gunneridae</taxon>
        <taxon>Pentapetalae</taxon>
        <taxon>rosids</taxon>
        <taxon>fabids</taxon>
        <taxon>Malpighiales</taxon>
        <taxon>Rhizophoraceae</taxon>
        <taxon>Rhizophora</taxon>
    </lineage>
</organism>
<protein>
    <submittedName>
        <fullName evidence="2">Uncharacterized protein</fullName>
    </submittedName>
</protein>
<evidence type="ECO:0000313" key="2">
    <source>
        <dbReference type="EMBL" id="MBX59700.1"/>
    </source>
</evidence>
<keyword evidence="1" id="KW-1133">Transmembrane helix</keyword>
<name>A0A2P2PYD6_RHIMU</name>
<reference evidence="2" key="1">
    <citation type="submission" date="2018-02" db="EMBL/GenBank/DDBJ databases">
        <title>Rhizophora mucronata_Transcriptome.</title>
        <authorList>
            <person name="Meera S.P."/>
            <person name="Sreeshan A."/>
            <person name="Augustine A."/>
        </authorList>
    </citation>
    <scope>NUCLEOTIDE SEQUENCE</scope>
    <source>
        <tissue evidence="2">Leaf</tissue>
    </source>
</reference>
<proteinExistence type="predicted"/>
<evidence type="ECO:0000256" key="1">
    <source>
        <dbReference type="SAM" id="Phobius"/>
    </source>
</evidence>